<sequence length="143" mass="15487">MSDDKKVSNTPEPATNSSHEEAPQTSCECAATPMAGEKASEATIASPVPGTRASTRKRSADALEENLADCLPPKSVEVHPQPEIQKTTGPQAPCQTKEVTRPGKRIYRPRAPVRQPTVAKPPTKPTKPKPKRTDSTRQQETRP</sequence>
<proteinExistence type="predicted"/>
<dbReference type="Proteomes" id="UP000076761">
    <property type="component" value="Unassembled WGS sequence"/>
</dbReference>
<accession>A0A165SUG6</accession>
<feature type="compositionally biased region" description="Polar residues" evidence="1">
    <location>
        <begin position="8"/>
        <end position="27"/>
    </location>
</feature>
<evidence type="ECO:0000313" key="3">
    <source>
        <dbReference type="Proteomes" id="UP000076761"/>
    </source>
</evidence>
<reference evidence="2 3" key="1">
    <citation type="journal article" date="2016" name="Mol. Biol. Evol.">
        <title>Comparative Genomics of Early-Diverging Mushroom-Forming Fungi Provides Insights into the Origins of Lignocellulose Decay Capabilities.</title>
        <authorList>
            <person name="Nagy L.G."/>
            <person name="Riley R."/>
            <person name="Tritt A."/>
            <person name="Adam C."/>
            <person name="Daum C."/>
            <person name="Floudas D."/>
            <person name="Sun H."/>
            <person name="Yadav J.S."/>
            <person name="Pangilinan J."/>
            <person name="Larsson K.H."/>
            <person name="Matsuura K."/>
            <person name="Barry K."/>
            <person name="Labutti K."/>
            <person name="Kuo R."/>
            <person name="Ohm R.A."/>
            <person name="Bhattacharya S.S."/>
            <person name="Shirouzu T."/>
            <person name="Yoshinaga Y."/>
            <person name="Martin F.M."/>
            <person name="Grigoriev I.V."/>
            <person name="Hibbett D.S."/>
        </authorList>
    </citation>
    <scope>NUCLEOTIDE SEQUENCE [LARGE SCALE GENOMIC DNA]</scope>
    <source>
        <strain evidence="2 3">HHB14362 ss-1</strain>
    </source>
</reference>
<keyword evidence="3" id="KW-1185">Reference proteome</keyword>
<dbReference type="InParanoid" id="A0A165SUG6"/>
<feature type="region of interest" description="Disordered" evidence="1">
    <location>
        <begin position="1"/>
        <end position="143"/>
    </location>
</feature>
<organism evidence="2 3">
    <name type="scientific">Neolentinus lepideus HHB14362 ss-1</name>
    <dbReference type="NCBI Taxonomy" id="1314782"/>
    <lineage>
        <taxon>Eukaryota</taxon>
        <taxon>Fungi</taxon>
        <taxon>Dikarya</taxon>
        <taxon>Basidiomycota</taxon>
        <taxon>Agaricomycotina</taxon>
        <taxon>Agaricomycetes</taxon>
        <taxon>Gloeophyllales</taxon>
        <taxon>Gloeophyllaceae</taxon>
        <taxon>Neolentinus</taxon>
    </lineage>
</organism>
<feature type="compositionally biased region" description="Polar residues" evidence="1">
    <location>
        <begin position="84"/>
        <end position="94"/>
    </location>
</feature>
<name>A0A165SUG6_9AGAM</name>
<dbReference type="AlphaFoldDB" id="A0A165SUG6"/>
<feature type="compositionally biased region" description="Basic and acidic residues" evidence="1">
    <location>
        <begin position="131"/>
        <end position="143"/>
    </location>
</feature>
<evidence type="ECO:0000256" key="1">
    <source>
        <dbReference type="SAM" id="MobiDB-lite"/>
    </source>
</evidence>
<dbReference type="EMBL" id="KV425570">
    <property type="protein sequence ID" value="KZT25696.1"/>
    <property type="molecule type" value="Genomic_DNA"/>
</dbReference>
<evidence type="ECO:0000313" key="2">
    <source>
        <dbReference type="EMBL" id="KZT25696.1"/>
    </source>
</evidence>
<gene>
    <name evidence="2" type="ORF">NEOLEDRAFT_1241571</name>
</gene>
<protein>
    <submittedName>
        <fullName evidence="2">Uncharacterized protein</fullName>
    </submittedName>
</protein>